<organism evidence="2 3">
    <name type="scientific">Saccharothrix espanaensis (strain ATCC 51144 / DSM 44229 / JCM 9112 / NBRC 15066 / NRRL 15764)</name>
    <dbReference type="NCBI Taxonomy" id="1179773"/>
    <lineage>
        <taxon>Bacteria</taxon>
        <taxon>Bacillati</taxon>
        <taxon>Actinomycetota</taxon>
        <taxon>Actinomycetes</taxon>
        <taxon>Pseudonocardiales</taxon>
        <taxon>Pseudonocardiaceae</taxon>
        <taxon>Saccharothrix</taxon>
    </lineage>
</organism>
<evidence type="ECO:0000313" key="2">
    <source>
        <dbReference type="EMBL" id="CCH28446.1"/>
    </source>
</evidence>
<dbReference type="Pfam" id="PF13424">
    <property type="entry name" value="TPR_12"/>
    <property type="match status" value="2"/>
</dbReference>
<dbReference type="PROSITE" id="PS50005">
    <property type="entry name" value="TPR"/>
    <property type="match status" value="2"/>
</dbReference>
<sequence>MDGADESPLTRAFQVSLDALPAAPRRLFALLGLVPGPDFTARGCAALLGAPVPEAARLLRRLAAAHLVEQHVPGRYRQHDLVRDFARAQPAEPGAWDRLVAFHLAAVDAVDGHFSRHPLRLPRESAPACVVGFADSAEAVAWLEAEQDNLTALLRQAAVQGPHPTAWYLADAIRSVFLHRGLRAEWLAVAVPVLAAARGVPRVEALMLQSIGAACVHLGRRQEAVRHLEAALAAHRRCRWPEGEAATVNSLGIALLACGRLGDAADLFTRALALETANGSPTGRMMALNNLGFVHRQLGELAEAIGHLDLALELSARERSSWGEAVARVNLGYVRRLLGDPAGAREHLLAACALHRGLGNRYGEASALVGLSVVHADLGQHAQARADAEAALAVARQEANRDTEVGALTALGRALAASGSVVDAEALHRQAVEIARRWGSPWHVAEASAGLCVTLGLRGLPEASVLAAETLALARGHRIVLADEESLLALA</sequence>
<feature type="repeat" description="TPR" evidence="1">
    <location>
        <begin position="245"/>
        <end position="278"/>
    </location>
</feature>
<dbReference type="PANTHER" id="PTHR47691:SF3">
    <property type="entry name" value="HTH-TYPE TRANSCRIPTIONAL REGULATOR RV0890C-RELATED"/>
    <property type="match status" value="1"/>
</dbReference>
<dbReference type="SMART" id="SM00028">
    <property type="entry name" value="TPR"/>
    <property type="match status" value="6"/>
</dbReference>
<reference evidence="2 3" key="1">
    <citation type="journal article" date="2012" name="BMC Genomics">
        <title>Complete genome sequence of Saccharothrix espanaensis DSM 44229T and comparison to the other completely sequenced Pseudonocardiaceae.</title>
        <authorList>
            <person name="Strobel T."/>
            <person name="Al-Dilaimi A."/>
            <person name="Blom J."/>
            <person name="Gessner A."/>
            <person name="Kalinowski J."/>
            <person name="Luzhetska M."/>
            <person name="Puhler A."/>
            <person name="Szczepanowski R."/>
            <person name="Bechthold A."/>
            <person name="Ruckert C."/>
        </authorList>
    </citation>
    <scope>NUCLEOTIDE SEQUENCE [LARGE SCALE GENOMIC DNA]</scope>
    <source>
        <strain evidence="3">ATCC 51144 / DSM 44229 / JCM 9112 / NBRC 15066 / NRRL 15764</strain>
    </source>
</reference>
<dbReference type="eggNOG" id="COG0457">
    <property type="taxonomic scope" value="Bacteria"/>
</dbReference>
<dbReference type="HOGENOM" id="CLU_004665_8_0_11"/>
<dbReference type="AlphaFoldDB" id="K0JRN4"/>
<evidence type="ECO:0000256" key="1">
    <source>
        <dbReference type="PROSITE-ProRule" id="PRU00339"/>
    </source>
</evidence>
<dbReference type="PATRIC" id="fig|1179773.3.peg.1123"/>
<dbReference type="STRING" id="1179773.BN6_11200"/>
<dbReference type="KEGG" id="sesp:BN6_11200"/>
<dbReference type="EMBL" id="HE804045">
    <property type="protein sequence ID" value="CCH28446.1"/>
    <property type="molecule type" value="Genomic_DNA"/>
</dbReference>
<proteinExistence type="predicted"/>
<dbReference type="Proteomes" id="UP000006281">
    <property type="component" value="Chromosome"/>
</dbReference>
<dbReference type="Gene3D" id="1.25.40.10">
    <property type="entry name" value="Tetratricopeptide repeat domain"/>
    <property type="match status" value="1"/>
</dbReference>
<dbReference type="InterPro" id="IPR019734">
    <property type="entry name" value="TPR_rpt"/>
</dbReference>
<dbReference type="PANTHER" id="PTHR47691">
    <property type="entry name" value="REGULATOR-RELATED"/>
    <property type="match status" value="1"/>
</dbReference>
<feature type="repeat" description="TPR" evidence="1">
    <location>
        <begin position="285"/>
        <end position="318"/>
    </location>
</feature>
<dbReference type="InterPro" id="IPR011990">
    <property type="entry name" value="TPR-like_helical_dom_sf"/>
</dbReference>
<name>K0JRN4_SACES</name>
<accession>K0JRN4</accession>
<keyword evidence="1" id="KW-0802">TPR repeat</keyword>
<evidence type="ECO:0000313" key="3">
    <source>
        <dbReference type="Proteomes" id="UP000006281"/>
    </source>
</evidence>
<keyword evidence="3" id="KW-1185">Reference proteome</keyword>
<gene>
    <name evidence="2" type="ordered locus">BN6_11200</name>
</gene>
<dbReference type="SUPFAM" id="SSF48452">
    <property type="entry name" value="TPR-like"/>
    <property type="match status" value="1"/>
</dbReference>
<protein>
    <submittedName>
        <fullName evidence="2">Transcriptional regulator</fullName>
    </submittedName>
</protein>